<dbReference type="InterPro" id="IPR040676">
    <property type="entry name" value="DUF5641"/>
</dbReference>
<keyword evidence="3" id="KW-1185">Reference proteome</keyword>
<dbReference type="PANTHER" id="PTHR47331">
    <property type="entry name" value="PHD-TYPE DOMAIN-CONTAINING PROTEIN"/>
    <property type="match status" value="1"/>
</dbReference>
<dbReference type="AlphaFoldDB" id="A0A3M6TYS2"/>
<evidence type="ECO:0000313" key="2">
    <source>
        <dbReference type="EMBL" id="RMX46501.1"/>
    </source>
</evidence>
<comment type="caution">
    <text evidence="2">The sequence shown here is derived from an EMBL/GenBank/DDBJ whole genome shotgun (WGS) entry which is preliminary data.</text>
</comment>
<dbReference type="EMBL" id="RCHS01002691">
    <property type="protein sequence ID" value="RMX46501.1"/>
    <property type="molecule type" value="Genomic_DNA"/>
</dbReference>
<proteinExistence type="predicted"/>
<name>A0A3M6TYS2_POCDA</name>
<protein>
    <recommendedName>
        <fullName evidence="1">DUF5641 domain-containing protein</fullName>
    </recommendedName>
</protein>
<dbReference type="Proteomes" id="UP000275408">
    <property type="component" value="Unassembled WGS sequence"/>
</dbReference>
<accession>A0A3M6TYS2</accession>
<dbReference type="OrthoDB" id="5979961at2759"/>
<evidence type="ECO:0000259" key="1">
    <source>
        <dbReference type="Pfam" id="PF18701"/>
    </source>
</evidence>
<evidence type="ECO:0000313" key="3">
    <source>
        <dbReference type="Proteomes" id="UP000275408"/>
    </source>
</evidence>
<feature type="domain" description="DUF5641" evidence="1">
    <location>
        <begin position="76"/>
        <end position="172"/>
    </location>
</feature>
<gene>
    <name evidence="2" type="ORF">pdam_00020512</name>
</gene>
<organism evidence="2 3">
    <name type="scientific">Pocillopora damicornis</name>
    <name type="common">Cauliflower coral</name>
    <name type="synonym">Millepora damicornis</name>
    <dbReference type="NCBI Taxonomy" id="46731"/>
    <lineage>
        <taxon>Eukaryota</taxon>
        <taxon>Metazoa</taxon>
        <taxon>Cnidaria</taxon>
        <taxon>Anthozoa</taxon>
        <taxon>Hexacorallia</taxon>
        <taxon>Scleractinia</taxon>
        <taxon>Astrocoeniina</taxon>
        <taxon>Pocilloporidae</taxon>
        <taxon>Pocillopora</taxon>
    </lineage>
</organism>
<dbReference type="Pfam" id="PF18701">
    <property type="entry name" value="DUF5641"/>
    <property type="match status" value="1"/>
</dbReference>
<sequence>MIGNTSLNSIELQTILTEIEATLNSRPLTYAYTDVNDGPPLTPSHFLCGNRLLTLPDTEEDSDYIPQDSAKPLTRRAKYHQKIMQAFWKQWQREYLTGLREQHSSQKNKNISGEPVTRGKVVLIHDETPRNQWKLGVIIQLHQGKDGLVRSVTLRTARGNLISRPIEKLYPLEVLAEVDNLQGSEEKFKNHKEIRSIGQKRTQRAAAQRAAMKINELSKLNEL</sequence>
<reference evidence="2 3" key="1">
    <citation type="journal article" date="2018" name="Sci. Rep.">
        <title>Comparative analysis of the Pocillopora damicornis genome highlights role of immune system in coral evolution.</title>
        <authorList>
            <person name="Cunning R."/>
            <person name="Bay R.A."/>
            <person name="Gillette P."/>
            <person name="Baker A.C."/>
            <person name="Traylor-Knowles N."/>
        </authorList>
    </citation>
    <scope>NUCLEOTIDE SEQUENCE [LARGE SCALE GENOMIC DNA]</scope>
    <source>
        <strain evidence="2">RSMAS</strain>
        <tissue evidence="2">Whole animal</tissue>
    </source>
</reference>